<dbReference type="SMART" id="SM00028">
    <property type="entry name" value="TPR"/>
    <property type="match status" value="4"/>
</dbReference>
<reference evidence="17 18" key="1">
    <citation type="journal article" date="2019" name="BMC Genomics">
        <title>Chromosome level assembly and comparative genome analysis confirm lager-brewing yeasts originated from a single hybridization.</title>
        <authorList>
            <person name="Salazar A.N."/>
            <person name="Gorter de Vries A.R."/>
            <person name="van den Broek M."/>
            <person name="Brouwers N."/>
            <person name="de la Torre Cortes P."/>
            <person name="Kuijpers N.G.A."/>
            <person name="Daran J.G."/>
            <person name="Abeel T."/>
        </authorList>
    </citation>
    <scope>NUCLEOTIDE SEQUENCE [LARGE SCALE GENOMIC DNA]</scope>
    <source>
        <strain evidence="17 18">CBS 1483</strain>
    </source>
</reference>
<evidence type="ECO:0000313" key="17">
    <source>
        <dbReference type="EMBL" id="QID78757.1"/>
    </source>
</evidence>
<evidence type="ECO:0000256" key="14">
    <source>
        <dbReference type="ARBA" id="ARBA00032505"/>
    </source>
</evidence>
<feature type="repeat" description="TPR" evidence="15">
    <location>
        <begin position="457"/>
        <end position="490"/>
    </location>
</feature>
<dbReference type="PANTHER" id="PTHR10130:SF0">
    <property type="entry name" value="GH08708P"/>
    <property type="match status" value="1"/>
</dbReference>
<evidence type="ECO:0000256" key="8">
    <source>
        <dbReference type="ARBA" id="ARBA00022737"/>
    </source>
</evidence>
<proteinExistence type="inferred from homology"/>
<evidence type="ECO:0000256" key="2">
    <source>
        <dbReference type="ARBA" id="ARBA00004496"/>
    </source>
</evidence>
<accession>A0A6C1DQ77</accession>
<dbReference type="PANTHER" id="PTHR10130">
    <property type="entry name" value="PEROXISOMAL TARGETING SIGNAL 1 RECEPTOR PEX5"/>
    <property type="match status" value="1"/>
</dbReference>
<feature type="repeat" description="TPR" evidence="15">
    <location>
        <begin position="347"/>
        <end position="380"/>
    </location>
</feature>
<evidence type="ECO:0000256" key="11">
    <source>
        <dbReference type="ARBA" id="ARBA00022927"/>
    </source>
</evidence>
<evidence type="ECO:0000256" key="15">
    <source>
        <dbReference type="PROSITE-ProRule" id="PRU00339"/>
    </source>
</evidence>
<organism evidence="17 18">
    <name type="scientific">Saccharomyces pastorianus</name>
    <name type="common">Lager yeast</name>
    <name type="synonym">Saccharomyces cerevisiae x Saccharomyces eubayanus</name>
    <dbReference type="NCBI Taxonomy" id="27292"/>
    <lineage>
        <taxon>Eukaryota</taxon>
        <taxon>Fungi</taxon>
        <taxon>Dikarya</taxon>
        <taxon>Ascomycota</taxon>
        <taxon>Saccharomycotina</taxon>
        <taxon>Saccharomycetes</taxon>
        <taxon>Saccharomycetales</taxon>
        <taxon>Saccharomycetaceae</taxon>
        <taxon>Saccharomyces</taxon>
    </lineage>
</organism>
<feature type="region of interest" description="Disordered" evidence="16">
    <location>
        <begin position="126"/>
        <end position="151"/>
    </location>
</feature>
<dbReference type="GO" id="GO:0005052">
    <property type="term" value="F:peroxisome matrix targeting signal-1 binding"/>
    <property type="evidence" value="ECO:0007669"/>
    <property type="project" value="TreeGrafter"/>
</dbReference>
<dbReference type="Pfam" id="PF00515">
    <property type="entry name" value="TPR_1"/>
    <property type="match status" value="1"/>
</dbReference>
<keyword evidence="13" id="KW-0576">Peroxisome</keyword>
<evidence type="ECO:0000256" key="10">
    <source>
        <dbReference type="ARBA" id="ARBA00022843"/>
    </source>
</evidence>
<keyword evidence="7" id="KW-1017">Isopeptide bond</keyword>
<evidence type="ECO:0000313" key="18">
    <source>
        <dbReference type="Proteomes" id="UP000501346"/>
    </source>
</evidence>
<dbReference type="PROSITE" id="PS50005">
    <property type="entry name" value="TPR"/>
    <property type="match status" value="3"/>
</dbReference>
<evidence type="ECO:0000256" key="16">
    <source>
        <dbReference type="SAM" id="MobiDB-lite"/>
    </source>
</evidence>
<dbReference type="GO" id="GO:0005778">
    <property type="term" value="C:peroxisomal membrane"/>
    <property type="evidence" value="ECO:0007669"/>
    <property type="project" value="TreeGrafter"/>
</dbReference>
<comment type="similarity">
    <text evidence="3">Belongs to the peroxisomal targeting signal receptor family.</text>
</comment>
<name>A0A6C1DQ77_SACPS</name>
<keyword evidence="10" id="KW-0832">Ubl conjugation</keyword>
<evidence type="ECO:0000256" key="4">
    <source>
        <dbReference type="ARBA" id="ARBA00014710"/>
    </source>
</evidence>
<keyword evidence="8" id="KW-0677">Repeat</keyword>
<feature type="region of interest" description="Disordered" evidence="16">
    <location>
        <begin position="182"/>
        <end position="202"/>
    </location>
</feature>
<dbReference type="InterPro" id="IPR011990">
    <property type="entry name" value="TPR-like_helical_dom_sf"/>
</dbReference>
<evidence type="ECO:0000256" key="12">
    <source>
        <dbReference type="ARBA" id="ARBA00022966"/>
    </source>
</evidence>
<evidence type="ECO:0000256" key="6">
    <source>
        <dbReference type="ARBA" id="ARBA00022490"/>
    </source>
</evidence>
<dbReference type="GO" id="GO:0016560">
    <property type="term" value="P:protein import into peroxisome matrix, docking"/>
    <property type="evidence" value="ECO:0007669"/>
    <property type="project" value="TreeGrafter"/>
</dbReference>
<keyword evidence="18" id="KW-1185">Reference proteome</keyword>
<evidence type="ECO:0000256" key="5">
    <source>
        <dbReference type="ARBA" id="ARBA00022448"/>
    </source>
</evidence>
<evidence type="ECO:0000256" key="1">
    <source>
        <dbReference type="ARBA" id="ARBA00004275"/>
    </source>
</evidence>
<keyword evidence="17" id="KW-0675">Receptor</keyword>
<evidence type="ECO:0000256" key="9">
    <source>
        <dbReference type="ARBA" id="ARBA00022803"/>
    </source>
</evidence>
<dbReference type="Pfam" id="PF13432">
    <property type="entry name" value="TPR_16"/>
    <property type="match status" value="1"/>
</dbReference>
<keyword evidence="5" id="KW-0813">Transport</keyword>
<dbReference type="EMBL" id="CP048985">
    <property type="protein sequence ID" value="QID78757.1"/>
    <property type="molecule type" value="Genomic_DNA"/>
</dbReference>
<dbReference type="OrthoDB" id="10006023at2759"/>
<feature type="repeat" description="TPR" evidence="15">
    <location>
        <begin position="491"/>
        <end position="524"/>
    </location>
</feature>
<evidence type="ECO:0000256" key="13">
    <source>
        <dbReference type="ARBA" id="ARBA00023140"/>
    </source>
</evidence>
<sequence length="612" mass="69453">MDVGSCSVRNNPLAQLHKHTQQNKSLQFNQKNNGRLNESPLQGTNKPGISEAFISNVNAISQENMANMQRFINGEPLIDDKRRMEIGPSSGRLPPFSNVHSLQTSANPTQIKGVNDISHWSQEFQGSNSIQNRNTDTGNSEKAWQRGSTTASSRFQYPNTMMNNYAYASMNSLSGSRLQSPAFMNQQQSGRSKEGVNEQEQQPWTDQFEKLEKEVSENLDINDEIEKEENVSEVEQNKPETVEKEEGVYGDQYQSDFQEVWDSIHKDAEEVLPSELVNDDLNLGEDYLKYLGGRVNGNIEYAFQSNNEYFNNPNAYKIGCLLMENGAKLSEAALAFEAAVKEKPDHVDAWLRLGLVQTQNEKELNGISALEECLKLDPKNLEAMKTLAISYINEGYDMSAFTMLDKWAETKYPEIWSRIKQQDDKFQKEKGFTHIDMNAHITKQFLQLANNLSTIDPEIQLCLGLLFYTKDDFDKTIDCFESALRVNPNDELMWNRLGASLANSNRSEEAIQAYHRALQLKPSFVRARYNLAVSSMNIGCFKEAAGYLLSVLSMHEVNTNNKKGDVGSLLNTYNDTVIETLKRVFIAMNRDDLLQEVKPGMDLKRFKGEFSF</sequence>
<evidence type="ECO:0000256" key="7">
    <source>
        <dbReference type="ARBA" id="ARBA00022499"/>
    </source>
</evidence>
<dbReference type="Gene3D" id="1.25.40.10">
    <property type="entry name" value="Tetratricopeptide repeat domain"/>
    <property type="match status" value="1"/>
</dbReference>
<dbReference type="InterPro" id="IPR024111">
    <property type="entry name" value="PEX5/PEX5L"/>
</dbReference>
<keyword evidence="9 15" id="KW-0802">TPR repeat</keyword>
<keyword evidence="11" id="KW-0653">Protein transport</keyword>
<protein>
    <recommendedName>
        <fullName evidence="4">Peroxisomal targeting signal receptor</fullName>
    </recommendedName>
    <alternativeName>
        <fullName evidence="14">Peroxin-5</fullName>
    </alternativeName>
</protein>
<dbReference type="AlphaFoldDB" id="A0A6C1DQ77"/>
<comment type="subcellular location">
    <subcellularLocation>
        <location evidence="2">Cytoplasm</location>
    </subcellularLocation>
    <subcellularLocation>
        <location evidence="1">Peroxisome</location>
    </subcellularLocation>
</comment>
<gene>
    <name evidence="17" type="primary">PEX5_1</name>
    <name evidence="17" type="ORF">GRS66_000978</name>
</gene>
<feature type="region of interest" description="Disordered" evidence="16">
    <location>
        <begin position="1"/>
        <end position="47"/>
    </location>
</feature>
<feature type="compositionally biased region" description="Polar residues" evidence="16">
    <location>
        <begin position="22"/>
        <end position="47"/>
    </location>
</feature>
<dbReference type="FunFam" id="1.25.40.10:FF:000218">
    <property type="entry name" value="Peroxisomal targeting signal receptor"/>
    <property type="match status" value="1"/>
</dbReference>
<dbReference type="Proteomes" id="UP000501346">
    <property type="component" value="Chromosome ScIV"/>
</dbReference>
<keyword evidence="6" id="KW-0963">Cytoplasm</keyword>
<dbReference type="GO" id="GO:0005829">
    <property type="term" value="C:cytosol"/>
    <property type="evidence" value="ECO:0007669"/>
    <property type="project" value="TreeGrafter"/>
</dbReference>
<keyword evidence="12" id="KW-0882">Thioester bond</keyword>
<dbReference type="InterPro" id="IPR019734">
    <property type="entry name" value="TPR_rpt"/>
</dbReference>
<evidence type="ECO:0000256" key="3">
    <source>
        <dbReference type="ARBA" id="ARBA00005348"/>
    </source>
</evidence>
<dbReference type="SUPFAM" id="SSF48452">
    <property type="entry name" value="TPR-like"/>
    <property type="match status" value="1"/>
</dbReference>